<keyword evidence="3" id="KW-0472">Membrane</keyword>
<evidence type="ECO:0000256" key="2">
    <source>
        <dbReference type="ARBA" id="ARBA00023157"/>
    </source>
</evidence>
<evidence type="ECO:0000313" key="5">
    <source>
        <dbReference type="EMBL" id="ABD04169.1"/>
    </source>
</evidence>
<sequence>TEGYDSKPQYVFINNSCGQDDTLKYDFKESGVQRFSLAAFRFLPDFKEVYLHCRVVACPGGQSDSRCAVGCKNSGGSGRRRRAATLVRDIEQDLALGPIKLTDRQESSAQAASSGSMITMVTIVAGVLGFLVLCLVIAIVIIYKRKQSHTNGAKLLVQQEA</sequence>
<dbReference type="EMBL" id="DQ309527">
    <property type="protein sequence ID" value="ABD04169.1"/>
    <property type="molecule type" value="mRNA"/>
</dbReference>
<protein>
    <submittedName>
        <fullName evidence="5">Oncoprotein-induced transcript 3-like protein</fullName>
    </submittedName>
</protein>
<keyword evidence="3" id="KW-0812">Transmembrane</keyword>
<evidence type="ECO:0000256" key="1">
    <source>
        <dbReference type="ARBA" id="ARBA00022729"/>
    </source>
</evidence>
<dbReference type="PANTHER" id="PTHR14002">
    <property type="entry name" value="ENDOGLIN/TGF-BETA RECEPTOR TYPE III"/>
    <property type="match status" value="1"/>
</dbReference>
<keyword evidence="3" id="KW-1133">Transmembrane helix</keyword>
<feature type="non-terminal residue" evidence="5">
    <location>
        <position position="1"/>
    </location>
</feature>
<dbReference type="AlphaFoldDB" id="Q2F6H3"/>
<feature type="transmembrane region" description="Helical" evidence="3">
    <location>
        <begin position="117"/>
        <end position="143"/>
    </location>
</feature>
<proteinExistence type="evidence at transcript level"/>
<dbReference type="InterPro" id="IPR001507">
    <property type="entry name" value="ZP_dom"/>
</dbReference>
<dbReference type="InterPro" id="IPR042235">
    <property type="entry name" value="ZP-C_dom"/>
</dbReference>
<evidence type="ECO:0000256" key="3">
    <source>
        <dbReference type="SAM" id="Phobius"/>
    </source>
</evidence>
<dbReference type="InterPro" id="IPR055355">
    <property type="entry name" value="ZP-C"/>
</dbReference>
<dbReference type="Pfam" id="PF00100">
    <property type="entry name" value="Zona_pellucida"/>
    <property type="match status" value="1"/>
</dbReference>
<dbReference type="Gene3D" id="2.60.40.4100">
    <property type="entry name" value="Zona pellucida, ZP-C domain"/>
    <property type="match status" value="1"/>
</dbReference>
<dbReference type="PROSITE" id="PS51034">
    <property type="entry name" value="ZP_2"/>
    <property type="match status" value="1"/>
</dbReference>
<dbReference type="PANTHER" id="PTHR14002:SF43">
    <property type="entry name" value="DELTA-LIKE PROTEIN"/>
    <property type="match status" value="1"/>
</dbReference>
<evidence type="ECO:0000259" key="4">
    <source>
        <dbReference type="PROSITE" id="PS51034"/>
    </source>
</evidence>
<organism evidence="5">
    <name type="scientific">Anthopleura elegantissima</name>
    <name type="common">Green aggregating anemone</name>
    <name type="synonym">Actinia elegantissima</name>
    <dbReference type="NCBI Taxonomy" id="6110"/>
    <lineage>
        <taxon>Eukaryota</taxon>
        <taxon>Metazoa</taxon>
        <taxon>Cnidaria</taxon>
        <taxon>Anthozoa</taxon>
        <taxon>Hexacorallia</taxon>
        <taxon>Actiniaria</taxon>
        <taxon>Actiniidae</taxon>
        <taxon>Anthopleura</taxon>
    </lineage>
</organism>
<keyword evidence="1" id="KW-0732">Signal</keyword>
<keyword evidence="2" id="KW-1015">Disulfide bond</keyword>
<reference evidence="5" key="1">
    <citation type="journal article" date="2006" name="BMC Genomics">
        <title>Transcriptome analysis of a cnidarian-dinoflagellate mutualism reveals complex modulation of host gene expression.</title>
        <authorList>
            <person name="Rodriguez-Lanetty M."/>
            <person name="Phillips W.S."/>
            <person name="Weis V.M."/>
        </authorList>
    </citation>
    <scope>NUCLEOTIDE SEQUENCE</scope>
</reference>
<name>Q2F6H3_ANTEL</name>
<feature type="domain" description="ZP" evidence="4">
    <location>
        <begin position="1"/>
        <end position="74"/>
    </location>
</feature>
<accession>Q2F6H3</accession>